<evidence type="ECO:0000256" key="1">
    <source>
        <dbReference type="ARBA" id="ARBA00022857"/>
    </source>
</evidence>
<dbReference type="EMBL" id="CP022540">
    <property type="protein sequence ID" value="ASP20053.1"/>
    <property type="molecule type" value="Genomic_DNA"/>
</dbReference>
<evidence type="ECO:0000259" key="6">
    <source>
        <dbReference type="Pfam" id="PF02826"/>
    </source>
</evidence>
<protein>
    <submittedName>
        <fullName evidence="7">2-ketogluconate reductase</fullName>
        <ecNumber evidence="7">1.1.1.215</ecNumber>
    </submittedName>
</protein>
<dbReference type="GO" id="GO:0030267">
    <property type="term" value="F:glyoxylate reductase (NADPH) activity"/>
    <property type="evidence" value="ECO:0007669"/>
    <property type="project" value="TreeGrafter"/>
</dbReference>
<keyword evidence="3" id="KW-0520">NAD</keyword>
<dbReference type="CDD" id="cd12156">
    <property type="entry name" value="HPPR"/>
    <property type="match status" value="1"/>
</dbReference>
<dbReference type="GO" id="GO:0008873">
    <property type="term" value="F:gluconate 2-dehydrogenase activity"/>
    <property type="evidence" value="ECO:0007669"/>
    <property type="project" value="UniProtKB-EC"/>
</dbReference>
<dbReference type="InterPro" id="IPR006140">
    <property type="entry name" value="D-isomer_DH_NAD-bd"/>
</dbReference>
<dbReference type="Gene3D" id="3.40.50.720">
    <property type="entry name" value="NAD(P)-binding Rossmann-like Domain"/>
    <property type="match status" value="2"/>
</dbReference>
<keyword evidence="2 4" id="KW-0560">Oxidoreductase</keyword>
<accession>A0A222E1M0</accession>
<dbReference type="KEGG" id="aht:ANTHELSMS3_01351"/>
<dbReference type="GO" id="GO:0051287">
    <property type="term" value="F:NAD binding"/>
    <property type="evidence" value="ECO:0007669"/>
    <property type="project" value="InterPro"/>
</dbReference>
<dbReference type="SUPFAM" id="SSF52283">
    <property type="entry name" value="Formate/glycerate dehydrogenase catalytic domain-like"/>
    <property type="match status" value="1"/>
</dbReference>
<keyword evidence="8" id="KW-1185">Reference proteome</keyword>
<dbReference type="PANTHER" id="PTHR10996">
    <property type="entry name" value="2-HYDROXYACID DEHYDROGENASE-RELATED"/>
    <property type="match status" value="1"/>
</dbReference>
<comment type="similarity">
    <text evidence="4">Belongs to the D-isomer specific 2-hydroxyacid dehydrogenase family.</text>
</comment>
<dbReference type="SUPFAM" id="SSF51735">
    <property type="entry name" value="NAD(P)-binding Rossmann-fold domains"/>
    <property type="match status" value="1"/>
</dbReference>
<reference evidence="7 8" key="1">
    <citation type="submission" date="2017-07" db="EMBL/GenBank/DDBJ databases">
        <title>Genome Sequence of Antarctobacter heliothermus Strain SMS3 Isolated from a culture of the Diatom Skeletonema marinoi.</title>
        <authorList>
            <person name="Topel M."/>
            <person name="Pinder M.I.M."/>
            <person name="Johansson O.N."/>
            <person name="Kourtchenko O."/>
            <person name="Godhe A."/>
            <person name="Clarke A.K."/>
        </authorList>
    </citation>
    <scope>NUCLEOTIDE SEQUENCE [LARGE SCALE GENOMIC DNA]</scope>
    <source>
        <strain evidence="7 8">SMS3</strain>
    </source>
</reference>
<dbReference type="Proteomes" id="UP000203589">
    <property type="component" value="Chromosome"/>
</dbReference>
<dbReference type="AlphaFoldDB" id="A0A222E1M0"/>
<feature type="domain" description="D-isomer specific 2-hydroxyacid dehydrogenase NAD-binding" evidence="6">
    <location>
        <begin position="108"/>
        <end position="281"/>
    </location>
</feature>
<evidence type="ECO:0000259" key="5">
    <source>
        <dbReference type="Pfam" id="PF00389"/>
    </source>
</evidence>
<dbReference type="InterPro" id="IPR050223">
    <property type="entry name" value="D-isomer_2-hydroxyacid_DH"/>
</dbReference>
<feature type="domain" description="D-isomer specific 2-hydroxyacid dehydrogenase catalytic" evidence="5">
    <location>
        <begin position="6"/>
        <end position="307"/>
    </location>
</feature>
<dbReference type="RefSeq" id="WP_157733419.1">
    <property type="nucleotide sequence ID" value="NZ_CP022540.1"/>
</dbReference>
<dbReference type="EC" id="1.1.1.215" evidence="7"/>
<dbReference type="Pfam" id="PF02826">
    <property type="entry name" value="2-Hacid_dh_C"/>
    <property type="match status" value="1"/>
</dbReference>
<keyword evidence="1" id="KW-0521">NADP</keyword>
<name>A0A222E1M0_9RHOB</name>
<gene>
    <name evidence="7" type="ORF">ANTHELSMS3_01351</name>
</gene>
<organism evidence="7 8">
    <name type="scientific">Antarctobacter heliothermus</name>
    <dbReference type="NCBI Taxonomy" id="74033"/>
    <lineage>
        <taxon>Bacteria</taxon>
        <taxon>Pseudomonadati</taxon>
        <taxon>Pseudomonadota</taxon>
        <taxon>Alphaproteobacteria</taxon>
        <taxon>Rhodobacterales</taxon>
        <taxon>Roseobacteraceae</taxon>
        <taxon>Antarctobacter</taxon>
    </lineage>
</organism>
<evidence type="ECO:0000256" key="2">
    <source>
        <dbReference type="ARBA" id="ARBA00023002"/>
    </source>
</evidence>
<dbReference type="GO" id="GO:0016618">
    <property type="term" value="F:hydroxypyruvate reductase [NAD(P)H] activity"/>
    <property type="evidence" value="ECO:0007669"/>
    <property type="project" value="TreeGrafter"/>
</dbReference>
<evidence type="ECO:0000313" key="8">
    <source>
        <dbReference type="Proteomes" id="UP000203589"/>
    </source>
</evidence>
<dbReference type="PANTHER" id="PTHR10996:SF178">
    <property type="entry name" value="2-HYDROXYACID DEHYDROGENASE YGL185C-RELATED"/>
    <property type="match status" value="1"/>
</dbReference>
<evidence type="ECO:0000256" key="4">
    <source>
        <dbReference type="RuleBase" id="RU003719"/>
    </source>
</evidence>
<dbReference type="InterPro" id="IPR036291">
    <property type="entry name" value="NAD(P)-bd_dom_sf"/>
</dbReference>
<dbReference type="InterPro" id="IPR006139">
    <property type="entry name" value="D-isomer_2_OHA_DH_cat_dom"/>
</dbReference>
<dbReference type="FunFam" id="3.40.50.720:FF:000213">
    <property type="entry name" value="Putative 2-hydroxyacid dehydrogenase"/>
    <property type="match status" value="1"/>
</dbReference>
<proteinExistence type="inferred from homology"/>
<evidence type="ECO:0000256" key="3">
    <source>
        <dbReference type="ARBA" id="ARBA00023027"/>
    </source>
</evidence>
<evidence type="ECO:0000313" key="7">
    <source>
        <dbReference type="EMBL" id="ASP20053.1"/>
    </source>
</evidence>
<dbReference type="GO" id="GO:0005829">
    <property type="term" value="C:cytosol"/>
    <property type="evidence" value="ECO:0007669"/>
    <property type="project" value="TreeGrafter"/>
</dbReference>
<dbReference type="Pfam" id="PF00389">
    <property type="entry name" value="2-Hacid_dh"/>
    <property type="match status" value="1"/>
</dbReference>
<sequence length="316" mass="34387">MSIEILVGGKIPPDNVEELRKTFTAHVVTETEDPDALIAEVGPRVRGLVVPGFRGFDRAMLDKLPKVEMVSVWGAGISELDLDAARERNIVVTRTPDDSKVAVAELGLGLMLAAARWIPDSERVVRSGAWETDGYPRMGVGLAGRRCGIVALGVIGRFVAERAAAFGMSIAYFGPRKKVDVPYRFEPDLKTLAQQSDFMVLCCPDTPETRGLIDAEVLGALGPDGTLVNIARGPVVDEDALIEALEKGTIRAAALDVYANEPHVPERLRNSDRAVLVAHIGTQIQDVREKRKHFFIQNLQDHFAGRPIAQAARVLP</sequence>
<dbReference type="OrthoDB" id="9793626at2"/>